<comment type="catalytic activity">
    <reaction evidence="2">
        <text>adenosylcob(III)inamide phosphate + GTP + H(+) = adenosylcob(III)inamide-GDP + diphosphate</text>
        <dbReference type="Rhea" id="RHEA:22712"/>
        <dbReference type="ChEBI" id="CHEBI:15378"/>
        <dbReference type="ChEBI" id="CHEBI:33019"/>
        <dbReference type="ChEBI" id="CHEBI:37565"/>
        <dbReference type="ChEBI" id="CHEBI:58502"/>
        <dbReference type="ChEBI" id="CHEBI:60487"/>
        <dbReference type="EC" id="2.7.7.62"/>
    </reaction>
</comment>
<comment type="pathway">
    <text evidence="5">Cofactor biosynthesis; adenosylcobalamin biosynthesis; adenosylcobalamin from cob(II)yrinate a,c-diamide: step 6/7.</text>
</comment>
<dbReference type="GO" id="GO:0008820">
    <property type="term" value="F:cobinamide phosphate guanylyltransferase activity"/>
    <property type="evidence" value="ECO:0007669"/>
    <property type="project" value="UniProtKB-EC"/>
</dbReference>
<dbReference type="CDD" id="cd00544">
    <property type="entry name" value="CobU"/>
    <property type="match status" value="1"/>
</dbReference>
<keyword evidence="19" id="KW-1185">Reference proteome</keyword>
<dbReference type="GO" id="GO:0005525">
    <property type="term" value="F:GTP binding"/>
    <property type="evidence" value="ECO:0007669"/>
    <property type="project" value="UniProtKB-KW"/>
</dbReference>
<evidence type="ECO:0000256" key="7">
    <source>
        <dbReference type="ARBA" id="ARBA00007490"/>
    </source>
</evidence>
<comment type="function">
    <text evidence="4">Catalyzes ATP-dependent phosphorylation of adenosylcobinamide and addition of GMP to adenosylcobinamide phosphate.</text>
</comment>
<dbReference type="Gene3D" id="3.40.50.300">
    <property type="entry name" value="P-loop containing nucleotide triphosphate hydrolases"/>
    <property type="match status" value="1"/>
</dbReference>
<evidence type="ECO:0000256" key="17">
    <source>
        <dbReference type="ARBA" id="ARBA00030571"/>
    </source>
</evidence>
<dbReference type="SUPFAM" id="SSF52540">
    <property type="entry name" value="P-loop containing nucleoside triphosphate hydrolases"/>
    <property type="match status" value="1"/>
</dbReference>
<evidence type="ECO:0000313" key="18">
    <source>
        <dbReference type="EMBL" id="GHG67479.1"/>
    </source>
</evidence>
<keyword evidence="14" id="KW-0067">ATP-binding</keyword>
<dbReference type="InterPro" id="IPR003203">
    <property type="entry name" value="CobU/CobP"/>
</dbReference>
<evidence type="ECO:0000256" key="16">
    <source>
        <dbReference type="ARBA" id="ARBA00029570"/>
    </source>
</evidence>
<evidence type="ECO:0000256" key="14">
    <source>
        <dbReference type="ARBA" id="ARBA00022840"/>
    </source>
</evidence>
<comment type="pathway">
    <text evidence="6">Cofactor biosynthesis; adenosylcobalamin biosynthesis; adenosylcobalamin from cob(II)yrinate a,c-diamide: step 5/7.</text>
</comment>
<name>A0A919F0G8_9ACTN</name>
<dbReference type="EC" id="2.7.7.62" evidence="9"/>
<keyword evidence="13 18" id="KW-0418">Kinase</keyword>
<proteinExistence type="inferred from homology"/>
<protein>
    <recommendedName>
        <fullName evidence="16">Adenosylcobinamide kinase</fullName>
        <ecNumber evidence="8">2.7.1.156</ecNumber>
        <ecNumber evidence="9">2.7.7.62</ecNumber>
    </recommendedName>
    <alternativeName>
        <fullName evidence="17">Adenosylcobinamide-phosphate guanylyltransferase</fullName>
    </alternativeName>
</protein>
<dbReference type="EC" id="2.7.1.156" evidence="8"/>
<comment type="similarity">
    <text evidence="7">Belongs to the CobU/CobP family.</text>
</comment>
<evidence type="ECO:0000256" key="12">
    <source>
        <dbReference type="ARBA" id="ARBA00022741"/>
    </source>
</evidence>
<evidence type="ECO:0000256" key="2">
    <source>
        <dbReference type="ARBA" id="ARBA00000711"/>
    </source>
</evidence>
<comment type="catalytic activity">
    <reaction evidence="3">
        <text>adenosylcob(III)inamide + GTP = adenosylcob(III)inamide phosphate + GDP + H(+)</text>
        <dbReference type="Rhea" id="RHEA:15765"/>
        <dbReference type="ChEBI" id="CHEBI:2480"/>
        <dbReference type="ChEBI" id="CHEBI:15378"/>
        <dbReference type="ChEBI" id="CHEBI:37565"/>
        <dbReference type="ChEBI" id="CHEBI:58189"/>
        <dbReference type="ChEBI" id="CHEBI:58502"/>
        <dbReference type="EC" id="2.7.1.156"/>
    </reaction>
</comment>
<evidence type="ECO:0000256" key="9">
    <source>
        <dbReference type="ARBA" id="ARBA00012523"/>
    </source>
</evidence>
<evidence type="ECO:0000256" key="8">
    <source>
        <dbReference type="ARBA" id="ARBA00012016"/>
    </source>
</evidence>
<dbReference type="Proteomes" id="UP000619355">
    <property type="component" value="Unassembled WGS sequence"/>
</dbReference>
<comment type="caution">
    <text evidence="18">The sequence shown here is derived from an EMBL/GenBank/DDBJ whole genome shotgun (WGS) entry which is preliminary data.</text>
</comment>
<dbReference type="GO" id="GO:0043752">
    <property type="term" value="F:adenosylcobinamide kinase activity"/>
    <property type="evidence" value="ECO:0007669"/>
    <property type="project" value="UniProtKB-EC"/>
</dbReference>
<evidence type="ECO:0000256" key="6">
    <source>
        <dbReference type="ARBA" id="ARBA00005159"/>
    </source>
</evidence>
<dbReference type="AlphaFoldDB" id="A0A919F0G8"/>
<dbReference type="GO" id="GO:0005524">
    <property type="term" value="F:ATP binding"/>
    <property type="evidence" value="ECO:0007669"/>
    <property type="project" value="UniProtKB-KW"/>
</dbReference>
<evidence type="ECO:0000256" key="1">
    <source>
        <dbReference type="ARBA" id="ARBA00000312"/>
    </source>
</evidence>
<dbReference type="EMBL" id="BNBF01000022">
    <property type="protein sequence ID" value="GHG67479.1"/>
    <property type="molecule type" value="Genomic_DNA"/>
</dbReference>
<comment type="catalytic activity">
    <reaction evidence="1">
        <text>adenosylcob(III)inamide + ATP = adenosylcob(III)inamide phosphate + ADP + H(+)</text>
        <dbReference type="Rhea" id="RHEA:15769"/>
        <dbReference type="ChEBI" id="CHEBI:2480"/>
        <dbReference type="ChEBI" id="CHEBI:15378"/>
        <dbReference type="ChEBI" id="CHEBI:30616"/>
        <dbReference type="ChEBI" id="CHEBI:58502"/>
        <dbReference type="ChEBI" id="CHEBI:456216"/>
        <dbReference type="EC" id="2.7.1.156"/>
    </reaction>
</comment>
<dbReference type="RefSeq" id="WP_189985345.1">
    <property type="nucleotide sequence ID" value="NZ_BNBF01000022.1"/>
</dbReference>
<reference evidence="19" key="1">
    <citation type="journal article" date="2019" name="Int. J. Syst. Evol. Microbiol.">
        <title>The Global Catalogue of Microorganisms (GCM) 10K type strain sequencing project: providing services to taxonomists for standard genome sequencing and annotation.</title>
        <authorList>
            <consortium name="The Broad Institute Genomics Platform"/>
            <consortium name="The Broad Institute Genome Sequencing Center for Infectious Disease"/>
            <person name="Wu L."/>
            <person name="Ma J."/>
        </authorList>
    </citation>
    <scope>NUCLEOTIDE SEQUENCE [LARGE SCALE GENOMIC DNA]</scope>
    <source>
        <strain evidence="19">JCM 4253</strain>
    </source>
</reference>
<gene>
    <name evidence="18" type="ORF">GCM10018980_60630</name>
</gene>
<dbReference type="Pfam" id="PF02283">
    <property type="entry name" value="CobU"/>
    <property type="match status" value="1"/>
</dbReference>
<evidence type="ECO:0000256" key="13">
    <source>
        <dbReference type="ARBA" id="ARBA00022777"/>
    </source>
</evidence>
<evidence type="ECO:0000256" key="10">
    <source>
        <dbReference type="ARBA" id="ARBA00022573"/>
    </source>
</evidence>
<dbReference type="Gene3D" id="3.60.15.10">
    <property type="entry name" value="Ribonuclease Z/Hydroxyacylglutathione hydrolase-like"/>
    <property type="match status" value="1"/>
</dbReference>
<keyword evidence="10" id="KW-0169">Cobalamin biosynthesis</keyword>
<dbReference type="PANTHER" id="PTHR34848">
    <property type="match status" value="1"/>
</dbReference>
<keyword evidence="15" id="KW-0342">GTP-binding</keyword>
<dbReference type="InterPro" id="IPR027417">
    <property type="entry name" value="P-loop_NTPase"/>
</dbReference>
<evidence type="ECO:0000313" key="19">
    <source>
        <dbReference type="Proteomes" id="UP000619355"/>
    </source>
</evidence>
<evidence type="ECO:0000256" key="5">
    <source>
        <dbReference type="ARBA" id="ARBA00004692"/>
    </source>
</evidence>
<dbReference type="InterPro" id="IPR036866">
    <property type="entry name" value="RibonucZ/Hydroxyglut_hydro"/>
</dbReference>
<evidence type="ECO:0000256" key="15">
    <source>
        <dbReference type="ARBA" id="ARBA00023134"/>
    </source>
</evidence>
<dbReference type="FunFam" id="3.40.50.300:FF:001458">
    <property type="entry name" value="Bifunctional cobinamide kinase/cobinamide phosphate guanylyltransferase"/>
    <property type="match status" value="1"/>
</dbReference>
<evidence type="ECO:0000256" key="11">
    <source>
        <dbReference type="ARBA" id="ARBA00022679"/>
    </source>
</evidence>
<dbReference type="SUPFAM" id="SSF56281">
    <property type="entry name" value="Metallo-hydrolase/oxidoreductase"/>
    <property type="match status" value="1"/>
</dbReference>
<keyword evidence="11" id="KW-0808">Transferase</keyword>
<organism evidence="18 19">
    <name type="scientific">Streptomyces capoamus</name>
    <dbReference type="NCBI Taxonomy" id="68183"/>
    <lineage>
        <taxon>Bacteria</taxon>
        <taxon>Bacillati</taxon>
        <taxon>Actinomycetota</taxon>
        <taxon>Actinomycetes</taxon>
        <taxon>Kitasatosporales</taxon>
        <taxon>Streptomycetaceae</taxon>
        <taxon>Streptomyces</taxon>
    </lineage>
</organism>
<dbReference type="GO" id="GO:0009236">
    <property type="term" value="P:cobalamin biosynthetic process"/>
    <property type="evidence" value="ECO:0007669"/>
    <property type="project" value="UniProtKB-KW"/>
</dbReference>
<dbReference type="PANTHER" id="PTHR34848:SF1">
    <property type="entry name" value="BIFUNCTIONAL ADENOSYLCOBALAMIN BIOSYNTHESIS PROTEIN COBU"/>
    <property type="match status" value="1"/>
</dbReference>
<accession>A0A919F0G8</accession>
<sequence>MDITLLGTGAPAGLPRPDCSCAACATALGPDARAATAVLVDGSLLLDLTPGAAFAAARAGHSLGGVRQVLLSHPHDGPAVEVPAGLPQPGRVPDGRELALLTGHRVRAVAMDAGGTGYAVTGPDGQRLLYLPPGGAPAGLGKAAESYDMLLADVVGRPDALARLRAVGSVGPTTDVLAVHLDHDVPPGAELRRRLAAAGARAVPDGTTLVVGVYEDVPDVPRRTLVLGGARSGKSVEAERRLETFPDVLYVATGGTRGGDTEWAARVAAHRERRPGSWRTTETTDLVPLLAEDGPPLLVDCLSLWLTDVMDRVGAWDDAEWAGGGEKELRERVRELASAVRTTRRTVVAVSNEVGSGIVPATASGRRYRDELGRLNAAFGAECEQVLLVVAGQALVLRG</sequence>
<evidence type="ECO:0000256" key="3">
    <source>
        <dbReference type="ARBA" id="ARBA00001522"/>
    </source>
</evidence>
<keyword evidence="12" id="KW-0547">Nucleotide-binding</keyword>
<evidence type="ECO:0000256" key="4">
    <source>
        <dbReference type="ARBA" id="ARBA00003889"/>
    </source>
</evidence>